<dbReference type="PROSITE" id="PS50922">
    <property type="entry name" value="TLC"/>
    <property type="match status" value="1"/>
</dbReference>
<dbReference type="PIRSF" id="PIRSF005225">
    <property type="entry name" value="LAG1_LAC1"/>
    <property type="match status" value="1"/>
</dbReference>
<comment type="subcellular location">
    <subcellularLocation>
        <location evidence="1">Membrane</location>
        <topology evidence="1">Multi-pass membrane protein</topology>
    </subcellularLocation>
</comment>
<keyword evidence="11" id="KW-1185">Reference proteome</keyword>
<evidence type="ECO:0000256" key="3">
    <source>
        <dbReference type="ARBA" id="ARBA00004991"/>
    </source>
</evidence>
<dbReference type="AlphaFoldDB" id="A0AAV2RJQ3"/>
<evidence type="ECO:0000313" key="11">
    <source>
        <dbReference type="Proteomes" id="UP001497623"/>
    </source>
</evidence>
<dbReference type="PANTHER" id="PTHR12560">
    <property type="entry name" value="LONGEVITY ASSURANCE FACTOR 1 LAG1"/>
    <property type="match status" value="1"/>
</dbReference>
<keyword evidence="4 7" id="KW-0812">Transmembrane</keyword>
<dbReference type="Proteomes" id="UP001497623">
    <property type="component" value="Unassembled WGS sequence"/>
</dbReference>
<accession>A0AAV2RJQ3</accession>
<evidence type="ECO:0000256" key="8">
    <source>
        <dbReference type="SAM" id="Phobius"/>
    </source>
</evidence>
<dbReference type="Gene3D" id="1.10.10.60">
    <property type="entry name" value="Homeodomain-like"/>
    <property type="match status" value="1"/>
</dbReference>
<dbReference type="GO" id="GO:0046513">
    <property type="term" value="P:ceramide biosynthetic process"/>
    <property type="evidence" value="ECO:0007669"/>
    <property type="project" value="InterPro"/>
</dbReference>
<proteinExistence type="predicted"/>
<feature type="transmembrane region" description="Helical" evidence="8">
    <location>
        <begin position="71"/>
        <end position="99"/>
    </location>
</feature>
<dbReference type="InterPro" id="IPR006634">
    <property type="entry name" value="TLC-dom"/>
</dbReference>
<evidence type="ECO:0000256" key="1">
    <source>
        <dbReference type="ARBA" id="ARBA00004141"/>
    </source>
</evidence>
<feature type="domain" description="TLC" evidence="9">
    <location>
        <begin position="163"/>
        <end position="363"/>
    </location>
</feature>
<evidence type="ECO:0000313" key="10">
    <source>
        <dbReference type="EMBL" id="CAL4128430.1"/>
    </source>
</evidence>
<evidence type="ECO:0000256" key="7">
    <source>
        <dbReference type="PROSITE-ProRule" id="PRU00205"/>
    </source>
</evidence>
<feature type="transmembrane region" description="Helical" evidence="8">
    <location>
        <begin position="294"/>
        <end position="314"/>
    </location>
</feature>
<keyword evidence="6 7" id="KW-0472">Membrane</keyword>
<dbReference type="EMBL" id="CAXKWB010025665">
    <property type="protein sequence ID" value="CAL4128430.1"/>
    <property type="molecule type" value="Genomic_DNA"/>
</dbReference>
<comment type="pathway">
    <text evidence="2">Lipid metabolism; sphingolipid metabolism.</text>
</comment>
<dbReference type="SMART" id="SM00724">
    <property type="entry name" value="TLC"/>
    <property type="match status" value="1"/>
</dbReference>
<evidence type="ECO:0000259" key="9">
    <source>
        <dbReference type="PROSITE" id="PS50922"/>
    </source>
</evidence>
<dbReference type="GO" id="GO:0050291">
    <property type="term" value="F:sphingosine N-acyltransferase activity"/>
    <property type="evidence" value="ECO:0007669"/>
    <property type="project" value="InterPro"/>
</dbReference>
<protein>
    <recommendedName>
        <fullName evidence="9">TLC domain-containing protein</fullName>
    </recommendedName>
</protein>
<sequence>MDGHHPDTVESYMAEGFPGHLNQINQHTITAWLRNISAWFWRPEIWLLKGVSWENIQPTSEFNYRNFYDPFTYPLVIAAFILIFRILILNPYIFEPLALKSVVIKKRRKPVENIPILEILYKNNTRKSTTAIREASLALGWSERKVERWLRHKKKASQMSTYDKFVDCAFEFTFHLLFEFAGTLILYKKPWLWDMSLCWQDWPHHAIDDDIWWFFMVGMAYFWSLIVIHASTRKDRTQMMIHHATTIFLMTFSWVCNFIRIGTLVLMSHEYVDLPIMASKMFQYAGKPKYNEPCYAVFIILWIILRLIIFPFWILYSGLYDPYAQKALNMPAAYVFTCLLSVLMILNITWTLIIIRIGVRKLTGGTVRDIRSSTEDSDNGNKTE</sequence>
<evidence type="ECO:0000256" key="4">
    <source>
        <dbReference type="ARBA" id="ARBA00022692"/>
    </source>
</evidence>
<organism evidence="10 11">
    <name type="scientific">Meganyctiphanes norvegica</name>
    <name type="common">Northern krill</name>
    <name type="synonym">Thysanopoda norvegica</name>
    <dbReference type="NCBI Taxonomy" id="48144"/>
    <lineage>
        <taxon>Eukaryota</taxon>
        <taxon>Metazoa</taxon>
        <taxon>Ecdysozoa</taxon>
        <taxon>Arthropoda</taxon>
        <taxon>Crustacea</taxon>
        <taxon>Multicrustacea</taxon>
        <taxon>Malacostraca</taxon>
        <taxon>Eumalacostraca</taxon>
        <taxon>Eucarida</taxon>
        <taxon>Euphausiacea</taxon>
        <taxon>Euphausiidae</taxon>
        <taxon>Meganyctiphanes</taxon>
    </lineage>
</organism>
<dbReference type="InterPro" id="IPR016439">
    <property type="entry name" value="Lag1/Lac1-like"/>
</dbReference>
<keyword evidence="5 8" id="KW-1133">Transmembrane helix</keyword>
<name>A0AAV2RJQ3_MEGNR</name>
<evidence type="ECO:0000256" key="5">
    <source>
        <dbReference type="ARBA" id="ARBA00022989"/>
    </source>
</evidence>
<feature type="transmembrane region" description="Helical" evidence="8">
    <location>
        <begin position="165"/>
        <end position="187"/>
    </location>
</feature>
<evidence type="ECO:0000256" key="2">
    <source>
        <dbReference type="ARBA" id="ARBA00004760"/>
    </source>
</evidence>
<feature type="transmembrane region" description="Helical" evidence="8">
    <location>
        <begin position="334"/>
        <end position="355"/>
    </location>
</feature>
<dbReference type="GO" id="GO:0016020">
    <property type="term" value="C:membrane"/>
    <property type="evidence" value="ECO:0007669"/>
    <property type="project" value="UniProtKB-SubCell"/>
</dbReference>
<dbReference type="PANTHER" id="PTHR12560:SF0">
    <property type="entry name" value="LD18904P"/>
    <property type="match status" value="1"/>
</dbReference>
<feature type="transmembrane region" description="Helical" evidence="8">
    <location>
        <begin position="211"/>
        <end position="230"/>
    </location>
</feature>
<reference evidence="10 11" key="1">
    <citation type="submission" date="2024-05" db="EMBL/GenBank/DDBJ databases">
        <authorList>
            <person name="Wallberg A."/>
        </authorList>
    </citation>
    <scope>NUCLEOTIDE SEQUENCE [LARGE SCALE GENOMIC DNA]</scope>
</reference>
<comment type="pathway">
    <text evidence="3">Sphingolipid metabolism.</text>
</comment>
<comment type="caution">
    <text evidence="10">The sequence shown here is derived from an EMBL/GenBank/DDBJ whole genome shotgun (WGS) entry which is preliminary data.</text>
</comment>
<dbReference type="Pfam" id="PF03798">
    <property type="entry name" value="TRAM_LAG1_CLN8"/>
    <property type="match status" value="1"/>
</dbReference>
<evidence type="ECO:0000256" key="6">
    <source>
        <dbReference type="ARBA" id="ARBA00023136"/>
    </source>
</evidence>
<gene>
    <name evidence="10" type="ORF">MNOR_LOCUS26106</name>
</gene>